<gene>
    <name evidence="1" type="ORF">OEA41_002059</name>
</gene>
<protein>
    <submittedName>
        <fullName evidence="1">Uncharacterized protein</fullName>
    </submittedName>
</protein>
<dbReference type="EMBL" id="JASNWA010000006">
    <property type="protein sequence ID" value="KAK3174813.1"/>
    <property type="molecule type" value="Genomic_DNA"/>
</dbReference>
<accession>A0AAE0DPK7</accession>
<evidence type="ECO:0000313" key="1">
    <source>
        <dbReference type="EMBL" id="KAK3174813.1"/>
    </source>
</evidence>
<name>A0AAE0DPK7_9LECA</name>
<evidence type="ECO:0000313" key="2">
    <source>
        <dbReference type="Proteomes" id="UP001276659"/>
    </source>
</evidence>
<dbReference type="AlphaFoldDB" id="A0AAE0DPK7"/>
<sequence>MAKPAAKTPHGVNGSLPALNDWPNDIGFDVFQDETTPIELKVTGKIPAYAA</sequence>
<organism evidence="1 2">
    <name type="scientific">Lepraria neglecta</name>
    <dbReference type="NCBI Taxonomy" id="209136"/>
    <lineage>
        <taxon>Eukaryota</taxon>
        <taxon>Fungi</taxon>
        <taxon>Dikarya</taxon>
        <taxon>Ascomycota</taxon>
        <taxon>Pezizomycotina</taxon>
        <taxon>Lecanoromycetes</taxon>
        <taxon>OSLEUM clade</taxon>
        <taxon>Lecanoromycetidae</taxon>
        <taxon>Lecanorales</taxon>
        <taxon>Lecanorineae</taxon>
        <taxon>Stereocaulaceae</taxon>
        <taxon>Lepraria</taxon>
    </lineage>
</organism>
<dbReference type="Proteomes" id="UP001276659">
    <property type="component" value="Unassembled WGS sequence"/>
</dbReference>
<comment type="caution">
    <text evidence="1">The sequence shown here is derived from an EMBL/GenBank/DDBJ whole genome shotgun (WGS) entry which is preliminary data.</text>
</comment>
<reference evidence="1" key="1">
    <citation type="submission" date="2022-11" db="EMBL/GenBank/DDBJ databases">
        <title>Chromosomal genome sequence assembly and mating type (MAT) locus characterization of the leprose asexual lichenized fungus Lepraria neglecta (Nyl.) Erichsen.</title>
        <authorList>
            <person name="Allen J.L."/>
            <person name="Pfeffer B."/>
        </authorList>
    </citation>
    <scope>NUCLEOTIDE SEQUENCE</scope>
    <source>
        <strain evidence="1">Allen 5258</strain>
    </source>
</reference>
<proteinExistence type="predicted"/>
<keyword evidence="2" id="KW-1185">Reference proteome</keyword>